<keyword evidence="3 6" id="KW-0812">Transmembrane</keyword>
<gene>
    <name evidence="7" type="ORF">GCM10011333_29330</name>
</gene>
<feature type="transmembrane region" description="Helical" evidence="6">
    <location>
        <begin position="161"/>
        <end position="180"/>
    </location>
</feature>
<dbReference type="GO" id="GO:0042910">
    <property type="term" value="F:xenobiotic transmembrane transporter activity"/>
    <property type="evidence" value="ECO:0007669"/>
    <property type="project" value="InterPro"/>
</dbReference>
<reference evidence="7" key="2">
    <citation type="submission" date="2020-09" db="EMBL/GenBank/DDBJ databases">
        <authorList>
            <person name="Sun Q."/>
            <person name="Zhou Y."/>
        </authorList>
    </citation>
    <scope>NUCLEOTIDE SEQUENCE</scope>
    <source>
        <strain evidence="7">CGMCC 1.12785</strain>
    </source>
</reference>
<dbReference type="InterPro" id="IPR044644">
    <property type="entry name" value="DinF-like"/>
</dbReference>
<comment type="caution">
    <text evidence="7">The sequence shown here is derived from an EMBL/GenBank/DDBJ whole genome shotgun (WGS) entry which is preliminary data.</text>
</comment>
<feature type="transmembrane region" description="Helical" evidence="6">
    <location>
        <begin position="44"/>
        <end position="65"/>
    </location>
</feature>
<evidence type="ECO:0000256" key="4">
    <source>
        <dbReference type="ARBA" id="ARBA00022989"/>
    </source>
</evidence>
<evidence type="ECO:0000313" key="7">
    <source>
        <dbReference type="EMBL" id="GGA24446.1"/>
    </source>
</evidence>
<reference evidence="7" key="1">
    <citation type="journal article" date="2014" name="Int. J. Syst. Evol. Microbiol.">
        <title>Complete genome sequence of Corynebacterium casei LMG S-19264T (=DSM 44701T), isolated from a smear-ripened cheese.</title>
        <authorList>
            <consortium name="US DOE Joint Genome Institute (JGI-PGF)"/>
            <person name="Walter F."/>
            <person name="Albersmeier A."/>
            <person name="Kalinowski J."/>
            <person name="Ruckert C."/>
        </authorList>
    </citation>
    <scope>NUCLEOTIDE SEQUENCE</scope>
    <source>
        <strain evidence="7">CGMCC 1.12785</strain>
    </source>
</reference>
<feature type="transmembrane region" description="Helical" evidence="6">
    <location>
        <begin position="309"/>
        <end position="332"/>
    </location>
</feature>
<feature type="transmembrane region" description="Helical" evidence="6">
    <location>
        <begin position="130"/>
        <end position="154"/>
    </location>
</feature>
<evidence type="ECO:0000256" key="2">
    <source>
        <dbReference type="ARBA" id="ARBA00010199"/>
    </source>
</evidence>
<keyword evidence="8" id="KW-1185">Reference proteome</keyword>
<feature type="transmembrane region" description="Helical" evidence="6">
    <location>
        <begin position="245"/>
        <end position="265"/>
    </location>
</feature>
<dbReference type="PANTHER" id="PTHR42893">
    <property type="entry name" value="PROTEIN DETOXIFICATION 44, CHLOROPLASTIC-RELATED"/>
    <property type="match status" value="1"/>
</dbReference>
<evidence type="ECO:0000256" key="5">
    <source>
        <dbReference type="ARBA" id="ARBA00023136"/>
    </source>
</evidence>
<dbReference type="Pfam" id="PF01554">
    <property type="entry name" value="MatE"/>
    <property type="match status" value="2"/>
</dbReference>
<dbReference type="AlphaFoldDB" id="A0A8J2U0G7"/>
<accession>A0A8J2U0G7</accession>
<dbReference type="CDD" id="cd13136">
    <property type="entry name" value="MATE_DinF_like"/>
    <property type="match status" value="1"/>
</dbReference>
<feature type="transmembrane region" description="Helical" evidence="6">
    <location>
        <begin position="344"/>
        <end position="365"/>
    </location>
</feature>
<dbReference type="GO" id="GO:0005886">
    <property type="term" value="C:plasma membrane"/>
    <property type="evidence" value="ECO:0007669"/>
    <property type="project" value="TreeGrafter"/>
</dbReference>
<feature type="transmembrane region" description="Helical" evidence="6">
    <location>
        <begin position="186"/>
        <end position="207"/>
    </location>
</feature>
<dbReference type="RefSeq" id="WP_229745202.1">
    <property type="nucleotide sequence ID" value="NZ_BMFY01000015.1"/>
</dbReference>
<dbReference type="NCBIfam" id="TIGR00797">
    <property type="entry name" value="matE"/>
    <property type="match status" value="1"/>
</dbReference>
<dbReference type="EMBL" id="BMFY01000015">
    <property type="protein sequence ID" value="GGA24446.1"/>
    <property type="molecule type" value="Genomic_DNA"/>
</dbReference>
<dbReference type="Proteomes" id="UP000616114">
    <property type="component" value="Unassembled WGS sequence"/>
</dbReference>
<protein>
    <submittedName>
        <fullName evidence="7">MATE family efflux transporter</fullName>
    </submittedName>
</protein>
<feature type="transmembrane region" description="Helical" evidence="6">
    <location>
        <begin position="377"/>
        <end position="396"/>
    </location>
</feature>
<feature type="transmembrane region" description="Helical" evidence="6">
    <location>
        <begin position="408"/>
        <end position="428"/>
    </location>
</feature>
<keyword evidence="4 6" id="KW-1133">Transmembrane helix</keyword>
<dbReference type="PANTHER" id="PTHR42893:SF46">
    <property type="entry name" value="PROTEIN DETOXIFICATION 44, CHLOROPLASTIC"/>
    <property type="match status" value="1"/>
</dbReference>
<comment type="similarity">
    <text evidence="2">Belongs to the multi antimicrobial extrusion (MATE) (TC 2.A.66.1) family.</text>
</comment>
<dbReference type="InterPro" id="IPR002528">
    <property type="entry name" value="MATE_fam"/>
</dbReference>
<comment type="subcellular location">
    <subcellularLocation>
        <location evidence="1">Membrane</location>
        <topology evidence="1">Multi-pass membrane protein</topology>
    </subcellularLocation>
</comment>
<feature type="transmembrane region" description="Helical" evidence="6">
    <location>
        <begin position="271"/>
        <end position="297"/>
    </location>
</feature>
<proteinExistence type="inferred from homology"/>
<evidence type="ECO:0000313" key="8">
    <source>
        <dbReference type="Proteomes" id="UP000616114"/>
    </source>
</evidence>
<evidence type="ECO:0000256" key="1">
    <source>
        <dbReference type="ARBA" id="ARBA00004141"/>
    </source>
</evidence>
<evidence type="ECO:0000256" key="6">
    <source>
        <dbReference type="SAM" id="Phobius"/>
    </source>
</evidence>
<feature type="transmembrane region" description="Helical" evidence="6">
    <location>
        <begin position="86"/>
        <end position="110"/>
    </location>
</feature>
<keyword evidence="5 6" id="KW-0472">Membrane</keyword>
<organism evidence="7 8">
    <name type="scientific">Sediminivirga luteola</name>
    <dbReference type="NCBI Taxonomy" id="1774748"/>
    <lineage>
        <taxon>Bacteria</taxon>
        <taxon>Bacillati</taxon>
        <taxon>Actinomycetota</taxon>
        <taxon>Actinomycetes</taxon>
        <taxon>Micrococcales</taxon>
        <taxon>Brevibacteriaceae</taxon>
        <taxon>Sediminivirga</taxon>
    </lineage>
</organism>
<dbReference type="GO" id="GO:0015297">
    <property type="term" value="F:antiporter activity"/>
    <property type="evidence" value="ECO:0007669"/>
    <property type="project" value="InterPro"/>
</dbReference>
<name>A0A8J2U0G7_9MICO</name>
<sequence length="442" mass="44759">MSRRSLDRDIARLAIPALGALVAEPIFLLTDTAMVGHLGAEPQAGLAIASTVLQTVLGLMIFLAYATTPRVARMMGSGDMRGAVSAGIDGLWLAALTGVVLAGAGVLAAAPVVAAFGPPTDGVAEAGTTYLLISLAGLPAMLMVIAGTGLLRGLQDTKTPLWVASAGCLVNVGLNAVLIYGAGLGIAGSALGTVLTQWAMLAVYLIIAARAAARYGSPLRPDFRGVGRAAATSGWLLVRNAALRVAMLATVAAGTAMGVAELAALQITLTIFATIALALDSLAIAGQALIGHGLGAGNRAQVHAVTRRLLAWGLWCGVGAGILLAALAPFLGPVFSPDAGVREILPAALWAMAIGLPVAGYVFVLDGVLLGAGDARFLAFAGLGSTAAYLPMLWAATLLEASPAWSMAALWVAFGVGYMVARALPLGLRARGERWMITGATR</sequence>
<evidence type="ECO:0000256" key="3">
    <source>
        <dbReference type="ARBA" id="ARBA00022692"/>
    </source>
</evidence>